<dbReference type="GO" id="GO:0016125">
    <property type="term" value="P:sterol metabolic process"/>
    <property type="evidence" value="ECO:0007669"/>
    <property type="project" value="TreeGrafter"/>
</dbReference>
<name>A0A7J7GP80_CAMSI</name>
<keyword evidence="8 10" id="KW-0408">Iron</keyword>
<dbReference type="Proteomes" id="UP000593564">
    <property type="component" value="Unassembled WGS sequence"/>
</dbReference>
<evidence type="ECO:0000256" key="5">
    <source>
        <dbReference type="ARBA" id="ARBA00022723"/>
    </source>
</evidence>
<dbReference type="CDD" id="cd11043">
    <property type="entry name" value="CYP90-like"/>
    <property type="match status" value="1"/>
</dbReference>
<reference evidence="13 14" key="2">
    <citation type="submission" date="2020-07" db="EMBL/GenBank/DDBJ databases">
        <title>Genome assembly of wild tea tree DASZ reveals pedigree and selection history of tea varieties.</title>
        <authorList>
            <person name="Zhang W."/>
        </authorList>
    </citation>
    <scope>NUCLEOTIDE SEQUENCE [LARGE SCALE GENOMIC DNA]</scope>
    <source>
        <strain evidence="14">cv. G240</strain>
        <tissue evidence="13">Leaf</tissue>
    </source>
</reference>
<dbReference type="Pfam" id="PF00067">
    <property type="entry name" value="p450"/>
    <property type="match status" value="1"/>
</dbReference>
<dbReference type="PRINTS" id="PR00463">
    <property type="entry name" value="EP450I"/>
</dbReference>
<protein>
    <submittedName>
        <fullName evidence="13">Uncharacterized protein</fullName>
    </submittedName>
</protein>
<sequence>MDALFSYLLLLVTLIASLFLVFRAKNPDAGSPKKLPPGTIGWPVVGESIKFSMLGPEKYISGRMNKCSPDVFRTSLLGEEMAVFCGPAGNKFFFSNDSKLLTSWLPLSIKKALVFPTFVENSPKDIIAKHNFMQEMLRPEALRNYIPIMDSMARKHIEAEWSPRKEIKVFPSSKKYTFDLACRLFLKIEDPEDIKRLSDPFGLVISGMFSVPFNFPGTAYNRAIKGGKMIRDELLSLIRQRKNQLSENKDFVTKDMLSQMLLAMDEENDKLLLNEMEISNNIIGLLVASYDTTSTALTMVLNFLAQLPHIYQEVLKEQMEIAKSKGPGELLTWEDIEKMKYSWNVLRESMRLTPSALGSFRETTTDFTYAVLPFLRGGRLAFWTVHTTHKNPKYFPEPEKFDPSRFDGSGPAPYTFAPFGGGPRMCPGKEYARLEILVFLHNVVTKFEMEKAIPNEKIVFRGSPTPVHGAPVRLHPHEK</sequence>
<evidence type="ECO:0000313" key="14">
    <source>
        <dbReference type="Proteomes" id="UP000593564"/>
    </source>
</evidence>
<evidence type="ECO:0000256" key="4">
    <source>
        <dbReference type="ARBA" id="ARBA00022692"/>
    </source>
</evidence>
<keyword evidence="5 10" id="KW-0479">Metal-binding</keyword>
<keyword evidence="4" id="KW-0812">Transmembrane</keyword>
<comment type="similarity">
    <text evidence="3 11">Belongs to the cytochrome P450 family.</text>
</comment>
<feature type="binding site" description="axial binding residue" evidence="10">
    <location>
        <position position="426"/>
    </location>
    <ligand>
        <name>heme</name>
        <dbReference type="ChEBI" id="CHEBI:30413"/>
    </ligand>
    <ligandPart>
        <name>Fe</name>
        <dbReference type="ChEBI" id="CHEBI:18248"/>
    </ligandPart>
</feature>
<dbReference type="GO" id="GO:0004497">
    <property type="term" value="F:monooxygenase activity"/>
    <property type="evidence" value="ECO:0007669"/>
    <property type="project" value="UniProtKB-KW"/>
</dbReference>
<keyword evidence="12" id="KW-0732">Signal</keyword>
<keyword evidence="7 11" id="KW-0560">Oxidoreductase</keyword>
<feature type="chain" id="PRO_5029822593" evidence="12">
    <location>
        <begin position="25"/>
        <end position="479"/>
    </location>
</feature>
<keyword evidence="11" id="KW-0503">Monooxygenase</keyword>
<gene>
    <name evidence="13" type="ORF">HYC85_020254</name>
</gene>
<evidence type="ECO:0000256" key="10">
    <source>
        <dbReference type="PIRSR" id="PIRSR602401-1"/>
    </source>
</evidence>
<dbReference type="AlphaFoldDB" id="A0A7J7GP80"/>
<dbReference type="EMBL" id="JACBKZ010000009">
    <property type="protein sequence ID" value="KAF5942612.1"/>
    <property type="molecule type" value="Genomic_DNA"/>
</dbReference>
<dbReference type="InterPro" id="IPR002401">
    <property type="entry name" value="Cyt_P450_E_grp-I"/>
</dbReference>
<evidence type="ECO:0000256" key="9">
    <source>
        <dbReference type="ARBA" id="ARBA00023136"/>
    </source>
</evidence>
<keyword evidence="14" id="KW-1185">Reference proteome</keyword>
<dbReference type="GO" id="GO:0016020">
    <property type="term" value="C:membrane"/>
    <property type="evidence" value="ECO:0007669"/>
    <property type="project" value="UniProtKB-SubCell"/>
</dbReference>
<evidence type="ECO:0000256" key="12">
    <source>
        <dbReference type="SAM" id="SignalP"/>
    </source>
</evidence>
<dbReference type="PROSITE" id="PS00086">
    <property type="entry name" value="CYTOCHROME_P450"/>
    <property type="match status" value="1"/>
</dbReference>
<feature type="signal peptide" evidence="12">
    <location>
        <begin position="1"/>
        <end position="24"/>
    </location>
</feature>
<evidence type="ECO:0000256" key="3">
    <source>
        <dbReference type="ARBA" id="ARBA00010617"/>
    </source>
</evidence>
<evidence type="ECO:0000313" key="13">
    <source>
        <dbReference type="EMBL" id="KAF5942612.1"/>
    </source>
</evidence>
<evidence type="ECO:0000256" key="6">
    <source>
        <dbReference type="ARBA" id="ARBA00022989"/>
    </source>
</evidence>
<dbReference type="InterPro" id="IPR017972">
    <property type="entry name" value="Cyt_P450_CS"/>
</dbReference>
<accession>A0A7J7GP80</accession>
<dbReference type="GO" id="GO:0005506">
    <property type="term" value="F:iron ion binding"/>
    <property type="evidence" value="ECO:0007669"/>
    <property type="project" value="InterPro"/>
</dbReference>
<keyword evidence="10 11" id="KW-0349">Heme</keyword>
<dbReference type="PRINTS" id="PR00385">
    <property type="entry name" value="P450"/>
</dbReference>
<dbReference type="PANTHER" id="PTHR24286">
    <property type="entry name" value="CYTOCHROME P450 26"/>
    <property type="match status" value="1"/>
</dbReference>
<evidence type="ECO:0000256" key="2">
    <source>
        <dbReference type="ARBA" id="ARBA00004167"/>
    </source>
</evidence>
<keyword evidence="6" id="KW-1133">Transmembrane helix</keyword>
<organism evidence="13 14">
    <name type="scientific">Camellia sinensis</name>
    <name type="common">Tea plant</name>
    <name type="synonym">Thea sinensis</name>
    <dbReference type="NCBI Taxonomy" id="4442"/>
    <lineage>
        <taxon>Eukaryota</taxon>
        <taxon>Viridiplantae</taxon>
        <taxon>Streptophyta</taxon>
        <taxon>Embryophyta</taxon>
        <taxon>Tracheophyta</taxon>
        <taxon>Spermatophyta</taxon>
        <taxon>Magnoliopsida</taxon>
        <taxon>eudicotyledons</taxon>
        <taxon>Gunneridae</taxon>
        <taxon>Pentapetalae</taxon>
        <taxon>asterids</taxon>
        <taxon>Ericales</taxon>
        <taxon>Theaceae</taxon>
        <taxon>Camellia</taxon>
    </lineage>
</organism>
<dbReference type="GO" id="GO:0020037">
    <property type="term" value="F:heme binding"/>
    <property type="evidence" value="ECO:0007669"/>
    <property type="project" value="InterPro"/>
</dbReference>
<dbReference type="GO" id="GO:0016705">
    <property type="term" value="F:oxidoreductase activity, acting on paired donors, with incorporation or reduction of molecular oxygen"/>
    <property type="evidence" value="ECO:0007669"/>
    <property type="project" value="InterPro"/>
</dbReference>
<evidence type="ECO:0000256" key="1">
    <source>
        <dbReference type="ARBA" id="ARBA00001971"/>
    </source>
</evidence>
<keyword evidence="9" id="KW-0472">Membrane</keyword>
<comment type="cofactor">
    <cofactor evidence="1 10">
        <name>heme</name>
        <dbReference type="ChEBI" id="CHEBI:30413"/>
    </cofactor>
</comment>
<dbReference type="Gene3D" id="1.10.630.10">
    <property type="entry name" value="Cytochrome P450"/>
    <property type="match status" value="1"/>
</dbReference>
<reference evidence="14" key="1">
    <citation type="journal article" date="2020" name="Nat. Commun.">
        <title>Genome assembly of wild tea tree DASZ reveals pedigree and selection history of tea varieties.</title>
        <authorList>
            <person name="Zhang W."/>
            <person name="Zhang Y."/>
            <person name="Qiu H."/>
            <person name="Guo Y."/>
            <person name="Wan H."/>
            <person name="Zhang X."/>
            <person name="Scossa F."/>
            <person name="Alseekh S."/>
            <person name="Zhang Q."/>
            <person name="Wang P."/>
            <person name="Xu L."/>
            <person name="Schmidt M.H."/>
            <person name="Jia X."/>
            <person name="Li D."/>
            <person name="Zhu A."/>
            <person name="Guo F."/>
            <person name="Chen W."/>
            <person name="Ni D."/>
            <person name="Usadel B."/>
            <person name="Fernie A.R."/>
            <person name="Wen W."/>
        </authorList>
    </citation>
    <scope>NUCLEOTIDE SEQUENCE [LARGE SCALE GENOMIC DNA]</scope>
    <source>
        <strain evidence="14">cv. G240</strain>
    </source>
</reference>
<dbReference type="PANTHER" id="PTHR24286:SF53">
    <property type="entry name" value="BETA-AMYRIN 28-OXIDASE-LIKE"/>
    <property type="match status" value="1"/>
</dbReference>
<dbReference type="SUPFAM" id="SSF48264">
    <property type="entry name" value="Cytochrome P450"/>
    <property type="match status" value="1"/>
</dbReference>
<evidence type="ECO:0000256" key="8">
    <source>
        <dbReference type="ARBA" id="ARBA00023004"/>
    </source>
</evidence>
<comment type="caution">
    <text evidence="13">The sequence shown here is derived from an EMBL/GenBank/DDBJ whole genome shotgun (WGS) entry which is preliminary data.</text>
</comment>
<evidence type="ECO:0000256" key="7">
    <source>
        <dbReference type="ARBA" id="ARBA00023002"/>
    </source>
</evidence>
<comment type="subcellular location">
    <subcellularLocation>
        <location evidence="2">Membrane</location>
        <topology evidence="2">Single-pass membrane protein</topology>
    </subcellularLocation>
</comment>
<evidence type="ECO:0000256" key="11">
    <source>
        <dbReference type="RuleBase" id="RU000461"/>
    </source>
</evidence>
<proteinExistence type="inferred from homology"/>
<dbReference type="InterPro" id="IPR036396">
    <property type="entry name" value="Cyt_P450_sf"/>
</dbReference>
<dbReference type="InterPro" id="IPR001128">
    <property type="entry name" value="Cyt_P450"/>
</dbReference>
<dbReference type="FunFam" id="1.10.630.10:FF:000022">
    <property type="entry name" value="Taxadiene 5-alpha hydroxylase"/>
    <property type="match status" value="1"/>
</dbReference>